<dbReference type="RefSeq" id="WP_251838706.1">
    <property type="nucleotide sequence ID" value="NZ_JACSPO010000001.1"/>
</dbReference>
<keyword evidence="2" id="KW-0808">Transferase</keyword>
<dbReference type="GO" id="GO:0016740">
    <property type="term" value="F:transferase activity"/>
    <property type="evidence" value="ECO:0007669"/>
    <property type="project" value="UniProtKB-KW"/>
</dbReference>
<evidence type="ECO:0000259" key="1">
    <source>
        <dbReference type="Pfam" id="PF04230"/>
    </source>
</evidence>
<gene>
    <name evidence="2" type="ORF">H9624_04635</name>
</gene>
<protein>
    <submittedName>
        <fullName evidence="2">Polysaccharide pyruvyl transferase family protein</fullName>
    </submittedName>
</protein>
<keyword evidence="3" id="KW-1185">Reference proteome</keyword>
<evidence type="ECO:0000313" key="2">
    <source>
        <dbReference type="EMBL" id="MBD8061610.1"/>
    </source>
</evidence>
<dbReference type="PANTHER" id="PTHR36836">
    <property type="entry name" value="COLANIC ACID BIOSYNTHESIS PROTEIN WCAK"/>
    <property type="match status" value="1"/>
</dbReference>
<feature type="domain" description="Polysaccharide pyruvyl transferase" evidence="1">
    <location>
        <begin position="87"/>
        <end position="359"/>
    </location>
</feature>
<comment type="caution">
    <text evidence="2">The sequence shown here is derived from an EMBL/GenBank/DDBJ whole genome shotgun (WGS) entry which is preliminary data.</text>
</comment>
<dbReference type="EMBL" id="JACSPO010000001">
    <property type="protein sequence ID" value="MBD8061610.1"/>
    <property type="molecule type" value="Genomic_DNA"/>
</dbReference>
<organism evidence="2 3">
    <name type="scientific">Oceanitalea stevensii</name>
    <dbReference type="NCBI Taxonomy" id="2763072"/>
    <lineage>
        <taxon>Bacteria</taxon>
        <taxon>Bacillati</taxon>
        <taxon>Actinomycetota</taxon>
        <taxon>Actinomycetes</taxon>
        <taxon>Micrococcales</taxon>
        <taxon>Bogoriellaceae</taxon>
        <taxon>Georgenia</taxon>
    </lineage>
</organism>
<dbReference type="PANTHER" id="PTHR36836:SF1">
    <property type="entry name" value="COLANIC ACID BIOSYNTHESIS PROTEIN WCAK"/>
    <property type="match status" value="1"/>
</dbReference>
<dbReference type="InterPro" id="IPR007345">
    <property type="entry name" value="Polysacch_pyruvyl_Trfase"/>
</dbReference>
<proteinExistence type="predicted"/>
<accession>A0ABR8YZY8</accession>
<name>A0ABR8YZY8_9MICO</name>
<reference evidence="2 3" key="1">
    <citation type="submission" date="2020-08" db="EMBL/GenBank/DDBJ databases">
        <title>A Genomic Blueprint of the Chicken Gut Microbiome.</title>
        <authorList>
            <person name="Gilroy R."/>
            <person name="Ravi A."/>
            <person name="Getino M."/>
            <person name="Pursley I."/>
            <person name="Horton D.L."/>
            <person name="Alikhan N.-F."/>
            <person name="Baker D."/>
            <person name="Gharbi K."/>
            <person name="Hall N."/>
            <person name="Watson M."/>
            <person name="Adriaenssens E.M."/>
            <person name="Foster-Nyarko E."/>
            <person name="Jarju S."/>
            <person name="Secka A."/>
            <person name="Antonio M."/>
            <person name="Oren A."/>
            <person name="Chaudhuri R."/>
            <person name="La Ragione R.M."/>
            <person name="Hildebrand F."/>
            <person name="Pallen M.J."/>
        </authorList>
    </citation>
    <scope>NUCLEOTIDE SEQUENCE [LARGE SCALE GENOMIC DNA]</scope>
    <source>
        <strain evidence="2 3">Sa1BUA1</strain>
    </source>
</reference>
<dbReference type="Proteomes" id="UP000661894">
    <property type="component" value="Unassembled WGS sequence"/>
</dbReference>
<evidence type="ECO:0000313" key="3">
    <source>
        <dbReference type="Proteomes" id="UP000661894"/>
    </source>
</evidence>
<sequence>MTTNSTTSTTSQLSARGARFVVAGAPLDNDNRGVEALGSSVVAHLASAESVDTVSVLGDGWGVRADGSWPGHARVDRLGVRNSRRWHRRESWTRIRFDQALGGLGNPVATRLATADAVLDLSGGDSFTDLYGARRLTTVCAPKEAALRAGRPLVLLPQTFGPFTTEEGRRRAEYLVRSSALAYARDAWSYEQLRSLAGPSADPSRLRQGVDVAFALRARTPDGSIVDELAGVDGEVLVGVNVSGLLREESAVERFGLAGPYLPTMVSMVRALIGAGAVVFLVSHVHGAGPTENDATAIEAVEEALSPRERTRVRRLSPHLRAAELKWCISHFDWFTGSRMHATIAALGSTVPAFGYAYSDKARGVFGTCGVADEVVDARAVAGQEAVELALASFAARDATREVLRRRVPEVVTQSRNQLEEVLTAALSWRTQPPGAVT</sequence>
<dbReference type="Pfam" id="PF04230">
    <property type="entry name" value="PS_pyruv_trans"/>
    <property type="match status" value="1"/>
</dbReference>